<reference evidence="2" key="1">
    <citation type="submission" date="2015-01" db="EMBL/GenBank/DDBJ databases">
        <authorList>
            <person name="Aksoy S."/>
            <person name="Warren W."/>
            <person name="Wilson R.K."/>
        </authorList>
    </citation>
    <scope>NUCLEOTIDE SEQUENCE [LARGE SCALE GENOMIC DNA]</scope>
    <source>
        <strain evidence="2">IAEA</strain>
    </source>
</reference>
<organism evidence="1 2">
    <name type="scientific">Glossina palpalis gambiensis</name>
    <dbReference type="NCBI Taxonomy" id="67801"/>
    <lineage>
        <taxon>Eukaryota</taxon>
        <taxon>Metazoa</taxon>
        <taxon>Ecdysozoa</taxon>
        <taxon>Arthropoda</taxon>
        <taxon>Hexapoda</taxon>
        <taxon>Insecta</taxon>
        <taxon>Pterygota</taxon>
        <taxon>Neoptera</taxon>
        <taxon>Endopterygota</taxon>
        <taxon>Diptera</taxon>
        <taxon>Brachycera</taxon>
        <taxon>Muscomorpha</taxon>
        <taxon>Hippoboscoidea</taxon>
        <taxon>Glossinidae</taxon>
        <taxon>Glossina</taxon>
    </lineage>
</organism>
<dbReference type="Proteomes" id="UP000092460">
    <property type="component" value="Unassembled WGS sequence"/>
</dbReference>
<proteinExistence type="predicted"/>
<reference evidence="1" key="2">
    <citation type="submission" date="2020-05" db="UniProtKB">
        <authorList>
            <consortium name="EnsemblMetazoa"/>
        </authorList>
    </citation>
    <scope>IDENTIFICATION</scope>
    <source>
        <strain evidence="1">IAEA</strain>
    </source>
</reference>
<evidence type="ECO:0000313" key="2">
    <source>
        <dbReference type="Proteomes" id="UP000092460"/>
    </source>
</evidence>
<dbReference type="EnsemblMetazoa" id="GPPI033723-RA">
    <property type="protein sequence ID" value="GPPI033723-PA"/>
    <property type="gene ID" value="GPPI033723"/>
</dbReference>
<dbReference type="VEuPathDB" id="VectorBase:GPPI033723"/>
<evidence type="ECO:0000313" key="1">
    <source>
        <dbReference type="EnsemblMetazoa" id="GPPI033723-PA"/>
    </source>
</evidence>
<keyword evidence="2" id="KW-1185">Reference proteome</keyword>
<protein>
    <submittedName>
        <fullName evidence="1">Uncharacterized protein</fullName>
    </submittedName>
</protein>
<sequence>MNNFSLRILKKTKALRVTIYQVFAVLIIRPSVEKKKIKLNDCSAGHSEYTIARRGIAQNQTRRLAKSRNKTHI</sequence>
<dbReference type="AlphaFoldDB" id="A0A1B0BLC1"/>
<dbReference type="EMBL" id="JXJN01016282">
    <property type="status" value="NOT_ANNOTATED_CDS"/>
    <property type="molecule type" value="Genomic_DNA"/>
</dbReference>
<accession>A0A1B0BLC1</accession>
<name>A0A1B0BLC1_9MUSC</name>